<accession>A0A1F7L2G0</accession>
<organism evidence="2 3">
    <name type="scientific">Candidatus Roizmanbacteria bacterium RIFOXYD1_FULL_38_12</name>
    <dbReference type="NCBI Taxonomy" id="1802093"/>
    <lineage>
        <taxon>Bacteria</taxon>
        <taxon>Candidatus Roizmaniibacteriota</taxon>
    </lineage>
</organism>
<feature type="transmembrane region" description="Helical" evidence="1">
    <location>
        <begin position="64"/>
        <end position="85"/>
    </location>
</feature>
<dbReference type="Proteomes" id="UP000177050">
    <property type="component" value="Unassembled WGS sequence"/>
</dbReference>
<comment type="caution">
    <text evidence="2">The sequence shown here is derived from an EMBL/GenBank/DDBJ whole genome shotgun (WGS) entry which is preliminary data.</text>
</comment>
<evidence type="ECO:0000313" key="2">
    <source>
        <dbReference type="EMBL" id="OGK74279.1"/>
    </source>
</evidence>
<dbReference type="AlphaFoldDB" id="A0A1F7L2G0"/>
<reference evidence="2 3" key="1">
    <citation type="journal article" date="2016" name="Nat. Commun.">
        <title>Thousands of microbial genomes shed light on interconnected biogeochemical processes in an aquifer system.</title>
        <authorList>
            <person name="Anantharaman K."/>
            <person name="Brown C.T."/>
            <person name="Hug L.A."/>
            <person name="Sharon I."/>
            <person name="Castelle C.J."/>
            <person name="Probst A.J."/>
            <person name="Thomas B.C."/>
            <person name="Singh A."/>
            <person name="Wilkins M.J."/>
            <person name="Karaoz U."/>
            <person name="Brodie E.L."/>
            <person name="Williams K.H."/>
            <person name="Hubbard S.S."/>
            <person name="Banfield J.F."/>
        </authorList>
    </citation>
    <scope>NUCLEOTIDE SEQUENCE [LARGE SCALE GENOMIC DNA]</scope>
</reference>
<keyword evidence="1" id="KW-0472">Membrane</keyword>
<evidence type="ECO:0000256" key="1">
    <source>
        <dbReference type="SAM" id="Phobius"/>
    </source>
</evidence>
<protein>
    <submittedName>
        <fullName evidence="2">Uncharacterized protein</fullName>
    </submittedName>
</protein>
<dbReference type="InterPro" id="IPR043993">
    <property type="entry name" value="T4SS_pilin"/>
</dbReference>
<proteinExistence type="predicted"/>
<sequence length="98" mass="10359">MVYAINFADKTVNPIAGISNLGSIINVLTPILMVGAGLVFLVMLVIGAFTWITSGGTPENMKKAQGILTSAAIGLVIVLCSYLIVKLLGYVFNIEMII</sequence>
<gene>
    <name evidence="2" type="ORF">A3K52_05970</name>
</gene>
<dbReference type="Pfam" id="PF18895">
    <property type="entry name" value="T4SS_pilin"/>
    <property type="match status" value="1"/>
</dbReference>
<dbReference type="EMBL" id="MGBR01000001">
    <property type="protein sequence ID" value="OGK74279.1"/>
    <property type="molecule type" value="Genomic_DNA"/>
</dbReference>
<keyword evidence="1" id="KW-0812">Transmembrane</keyword>
<name>A0A1F7L2G0_9BACT</name>
<evidence type="ECO:0000313" key="3">
    <source>
        <dbReference type="Proteomes" id="UP000177050"/>
    </source>
</evidence>
<feature type="transmembrane region" description="Helical" evidence="1">
    <location>
        <begin position="31"/>
        <end position="52"/>
    </location>
</feature>
<keyword evidence="1" id="KW-1133">Transmembrane helix</keyword>